<dbReference type="Proteomes" id="UP000017747">
    <property type="component" value="Unassembled WGS sequence"/>
</dbReference>
<name>V7I3P7_9CLOT</name>
<dbReference type="EMBL" id="AXUN02000198">
    <property type="protein sequence ID" value="ETA79814.1"/>
    <property type="molecule type" value="Genomic_DNA"/>
</dbReference>
<dbReference type="AlphaFoldDB" id="V7I3P7"/>
<gene>
    <name evidence="1" type="ORF">T472_0214920</name>
</gene>
<dbReference type="STRING" id="994573.T472_0214920"/>
<proteinExistence type="predicted"/>
<evidence type="ECO:0000313" key="2">
    <source>
        <dbReference type="Proteomes" id="UP000017747"/>
    </source>
</evidence>
<protein>
    <submittedName>
        <fullName evidence="1">Uncharacterized protein</fullName>
    </submittedName>
</protein>
<keyword evidence="2" id="KW-1185">Reference proteome</keyword>
<organism evidence="1 2">
    <name type="scientific">Youngiibacter fragilis 232.1</name>
    <dbReference type="NCBI Taxonomy" id="994573"/>
    <lineage>
        <taxon>Bacteria</taxon>
        <taxon>Bacillati</taxon>
        <taxon>Bacillota</taxon>
        <taxon>Clostridia</taxon>
        <taxon>Eubacteriales</taxon>
        <taxon>Clostridiaceae</taxon>
        <taxon>Youngiibacter</taxon>
    </lineage>
</organism>
<sequence>MNDFLKEKIEHGYEEYTDNFEREGSCCREGGCGCGNGNSINADMLKKGPTDIKE</sequence>
<dbReference type="RefSeq" id="WP_023385926.1">
    <property type="nucleotide sequence ID" value="NZ_AXUN02000198.1"/>
</dbReference>
<accession>V7I3P7</accession>
<reference evidence="1 2" key="1">
    <citation type="journal article" date="2014" name="Genome Announc.">
        <title>Genome Sequence of Youngiibacter fragilis, the Type Strain of the Genus Youngiibacter.</title>
        <authorList>
            <person name="Wawrik C.B."/>
            <person name="Callaghan A.V."/>
            <person name="Stamps B.W."/>
            <person name="Wawrik B."/>
        </authorList>
    </citation>
    <scope>NUCLEOTIDE SEQUENCE [LARGE SCALE GENOMIC DNA]</scope>
    <source>
        <strain evidence="1 2">232.1</strain>
    </source>
</reference>
<comment type="caution">
    <text evidence="1">The sequence shown here is derived from an EMBL/GenBank/DDBJ whole genome shotgun (WGS) entry which is preliminary data.</text>
</comment>
<evidence type="ECO:0000313" key="1">
    <source>
        <dbReference type="EMBL" id="ETA79814.1"/>
    </source>
</evidence>